<evidence type="ECO:0000259" key="5">
    <source>
        <dbReference type="Pfam" id="PF25876"/>
    </source>
</evidence>
<dbReference type="Gene3D" id="2.40.420.20">
    <property type="match status" value="1"/>
</dbReference>
<dbReference type="Proteomes" id="UP000242847">
    <property type="component" value="Unassembled WGS sequence"/>
</dbReference>
<dbReference type="Gene3D" id="2.40.50.100">
    <property type="match status" value="1"/>
</dbReference>
<dbReference type="OrthoDB" id="9806939at2"/>
<comment type="caution">
    <text evidence="8">The sequence shown here is derived from an EMBL/GenBank/DDBJ whole genome shotgun (WGS) entry which is preliminary data.</text>
</comment>
<accession>A0A1S8DDE3</accession>
<dbReference type="Pfam" id="PF25876">
    <property type="entry name" value="HH_MFP_RND"/>
    <property type="match status" value="1"/>
</dbReference>
<dbReference type="Pfam" id="PF25967">
    <property type="entry name" value="RND-MFP_C"/>
    <property type="match status" value="1"/>
</dbReference>
<evidence type="ECO:0000259" key="6">
    <source>
        <dbReference type="Pfam" id="PF25917"/>
    </source>
</evidence>
<dbReference type="PANTHER" id="PTHR30469:SF20">
    <property type="entry name" value="EFFLUX RND TRANSPORTER PERIPLASMIC ADAPTOR SUBUNIT"/>
    <property type="match status" value="1"/>
</dbReference>
<organism evidence="8 9">
    <name type="scientific">Halopseudomonas pachastrellae</name>
    <dbReference type="NCBI Taxonomy" id="254161"/>
    <lineage>
        <taxon>Bacteria</taxon>
        <taxon>Pseudomonadati</taxon>
        <taxon>Pseudomonadota</taxon>
        <taxon>Gammaproteobacteria</taxon>
        <taxon>Pseudomonadales</taxon>
        <taxon>Pseudomonadaceae</taxon>
        <taxon>Halopseudomonas</taxon>
    </lineage>
</organism>
<dbReference type="SUPFAM" id="SSF111369">
    <property type="entry name" value="HlyD-like secretion proteins"/>
    <property type="match status" value="1"/>
</dbReference>
<dbReference type="Gene3D" id="1.10.287.470">
    <property type="entry name" value="Helix hairpin bin"/>
    <property type="match status" value="1"/>
</dbReference>
<keyword evidence="3" id="KW-0813">Transport</keyword>
<comment type="similarity">
    <text evidence="2">Belongs to the membrane fusion protein (MFP) (TC 8.A.1) family.</text>
</comment>
<dbReference type="NCBIfam" id="TIGR01730">
    <property type="entry name" value="RND_mfp"/>
    <property type="match status" value="1"/>
</dbReference>
<dbReference type="RefSeq" id="WP_083728016.1">
    <property type="nucleotide sequence ID" value="NZ_FOUD01000003.1"/>
</dbReference>
<dbReference type="InterPro" id="IPR058627">
    <property type="entry name" value="MdtA-like_C"/>
</dbReference>
<dbReference type="InterPro" id="IPR058624">
    <property type="entry name" value="MdtA-like_HH"/>
</dbReference>
<dbReference type="EMBL" id="MUBC01000027">
    <property type="protein sequence ID" value="ONM43448.1"/>
    <property type="molecule type" value="Genomic_DNA"/>
</dbReference>
<dbReference type="Pfam" id="PF25917">
    <property type="entry name" value="BSH_RND"/>
    <property type="match status" value="1"/>
</dbReference>
<dbReference type="STRING" id="254161.SAMN05216256_103190"/>
<dbReference type="InterPro" id="IPR006143">
    <property type="entry name" value="RND_pump_MFP"/>
</dbReference>
<dbReference type="PROSITE" id="PS51257">
    <property type="entry name" value="PROKAR_LIPOPROTEIN"/>
    <property type="match status" value="1"/>
</dbReference>
<evidence type="ECO:0000256" key="1">
    <source>
        <dbReference type="ARBA" id="ARBA00004196"/>
    </source>
</evidence>
<dbReference type="GO" id="GO:1990281">
    <property type="term" value="C:efflux pump complex"/>
    <property type="evidence" value="ECO:0007669"/>
    <property type="project" value="TreeGrafter"/>
</dbReference>
<keyword evidence="4" id="KW-0175">Coiled coil</keyword>
<name>A0A1S8DDE3_9GAMM</name>
<evidence type="ECO:0000256" key="3">
    <source>
        <dbReference type="ARBA" id="ARBA00022448"/>
    </source>
</evidence>
<evidence type="ECO:0000313" key="8">
    <source>
        <dbReference type="EMBL" id="ONM43448.1"/>
    </source>
</evidence>
<gene>
    <name evidence="8" type="ORF">BXT89_12545</name>
</gene>
<proteinExistence type="inferred from homology"/>
<dbReference type="AlphaFoldDB" id="A0A1S8DDE3"/>
<evidence type="ECO:0000313" key="9">
    <source>
        <dbReference type="Proteomes" id="UP000242847"/>
    </source>
</evidence>
<dbReference type="PANTHER" id="PTHR30469">
    <property type="entry name" value="MULTIDRUG RESISTANCE PROTEIN MDTA"/>
    <property type="match status" value="1"/>
</dbReference>
<protein>
    <submittedName>
        <fullName evidence="8">Efflux transporter periplasmic adaptor subunit</fullName>
    </submittedName>
</protein>
<evidence type="ECO:0000256" key="2">
    <source>
        <dbReference type="ARBA" id="ARBA00009477"/>
    </source>
</evidence>
<dbReference type="InterPro" id="IPR058625">
    <property type="entry name" value="MdtA-like_BSH"/>
</dbReference>
<dbReference type="Gene3D" id="2.40.30.170">
    <property type="match status" value="1"/>
</dbReference>
<feature type="domain" description="Multidrug resistance protein MdtA-like alpha-helical hairpin" evidence="5">
    <location>
        <begin position="99"/>
        <end position="158"/>
    </location>
</feature>
<reference evidence="8 9" key="1">
    <citation type="submission" date="2017-01" db="EMBL/GenBank/DDBJ databases">
        <title>Draft genome sequence of Pseudomonas pachastrellae type strain CCUG 46540T from a deep sea.</title>
        <authorList>
            <person name="Gomila M."/>
            <person name="Mulet M."/>
            <person name="Lalucat J."/>
            <person name="Garcia-Valdes E."/>
        </authorList>
    </citation>
    <scope>NUCLEOTIDE SEQUENCE [LARGE SCALE GENOMIC DNA]</scope>
    <source>
        <strain evidence="8 9">CCUG 46540</strain>
    </source>
</reference>
<evidence type="ECO:0000256" key="4">
    <source>
        <dbReference type="ARBA" id="ARBA00023054"/>
    </source>
</evidence>
<evidence type="ECO:0000259" key="7">
    <source>
        <dbReference type="Pfam" id="PF25967"/>
    </source>
</evidence>
<feature type="domain" description="Multidrug resistance protein MdtA-like barrel-sandwich hybrid" evidence="6">
    <location>
        <begin position="64"/>
        <end position="184"/>
    </location>
</feature>
<dbReference type="GO" id="GO:0015562">
    <property type="term" value="F:efflux transmembrane transporter activity"/>
    <property type="evidence" value="ECO:0007669"/>
    <property type="project" value="TreeGrafter"/>
</dbReference>
<keyword evidence="9" id="KW-1185">Reference proteome</keyword>
<feature type="domain" description="Multidrug resistance protein MdtA-like C-terminal permuted SH3" evidence="7">
    <location>
        <begin position="287"/>
        <end position="350"/>
    </location>
</feature>
<comment type="subcellular location">
    <subcellularLocation>
        <location evidence="1">Cell envelope</location>
    </subcellularLocation>
</comment>
<sequence length="368" mass="40697">MDRAARWIATGLSAIALTTLLSGCSEPAEPVAEKPRPVKLFTVTDPGAERIREFPARLKAPEEAQLSFRLGGELQSLKVHEGQEVKQGDLIAQLDDTDYRLKLSDRQASFELTRSQLTRMEQLVERQMVSQAEYDQRKAQFNSAEAALNLARQELAYTRINAPFDGVVARTHVEQFQVVQPNQPIVTLYSSDSMDVVFQVPENLFSNLRRDLKPEDLHSKVRLENLPGTPIEAAYKEYASQPDPSTLAYDVTLSMPIPEGVVLLPGMSATVIVDFAGITRHTQIPMVVPVEAVFSPDSQSSEARQVWVISEQDGELHVSARSVTVGELTHDGIEVLSGLEAGEQIVAAGGNELSEGQQVRRWVRERGL</sequence>